<sequence>MRCHHMVYEVVASELQGRAASTVSTTGRVQRSLRHWIPSLVGWVTCNADGSFRDVTGGAICGRVLHNHHGEWIVGFTRSIDIYYAIEAELRGIYECLKYAWELGVDRLRLESDCGRAIQALKDRKVRHDISIVHHIWDLLDKQWEAHLLVIRQDNNKVVDSLAHLAWDLSFGFHDFIDPSSSISSLVLVDVLG</sequence>
<evidence type="ECO:0000313" key="3">
    <source>
        <dbReference type="Proteomes" id="UP001396334"/>
    </source>
</evidence>
<reference evidence="2 3" key="1">
    <citation type="journal article" date="2024" name="G3 (Bethesda)">
        <title>Genome assembly of Hibiscus sabdariffa L. provides insights into metabolisms of medicinal natural products.</title>
        <authorList>
            <person name="Kim T."/>
        </authorList>
    </citation>
    <scope>NUCLEOTIDE SEQUENCE [LARGE SCALE GENOMIC DNA]</scope>
    <source>
        <strain evidence="2">TK-2024</strain>
        <tissue evidence="2">Old leaves</tissue>
    </source>
</reference>
<dbReference type="Proteomes" id="UP001396334">
    <property type="component" value="Unassembled WGS sequence"/>
</dbReference>
<accession>A0ABR2PEG2</accession>
<dbReference type="InterPro" id="IPR036397">
    <property type="entry name" value="RNaseH_sf"/>
</dbReference>
<keyword evidence="3" id="KW-1185">Reference proteome</keyword>
<feature type="domain" description="RNase H type-1" evidence="1">
    <location>
        <begin position="47"/>
        <end position="165"/>
    </location>
</feature>
<dbReference type="EMBL" id="JBBPBN010000063">
    <property type="protein sequence ID" value="KAK8986673.1"/>
    <property type="molecule type" value="Genomic_DNA"/>
</dbReference>
<name>A0ABR2PEG2_9ROSI</name>
<gene>
    <name evidence="2" type="ORF">V6N11_010226</name>
</gene>
<evidence type="ECO:0000313" key="2">
    <source>
        <dbReference type="EMBL" id="KAK8986673.1"/>
    </source>
</evidence>
<protein>
    <recommendedName>
        <fullName evidence="1">RNase H type-1 domain-containing protein</fullName>
    </recommendedName>
</protein>
<dbReference type="InterPro" id="IPR002156">
    <property type="entry name" value="RNaseH_domain"/>
</dbReference>
<dbReference type="SUPFAM" id="SSF53098">
    <property type="entry name" value="Ribonuclease H-like"/>
    <property type="match status" value="1"/>
</dbReference>
<dbReference type="InterPro" id="IPR053151">
    <property type="entry name" value="RNase_H-like"/>
</dbReference>
<dbReference type="Gene3D" id="3.30.420.10">
    <property type="entry name" value="Ribonuclease H-like superfamily/Ribonuclease H"/>
    <property type="match status" value="1"/>
</dbReference>
<dbReference type="Pfam" id="PF13456">
    <property type="entry name" value="RVT_3"/>
    <property type="match status" value="1"/>
</dbReference>
<dbReference type="CDD" id="cd06222">
    <property type="entry name" value="RNase_H_like"/>
    <property type="match status" value="1"/>
</dbReference>
<dbReference type="PANTHER" id="PTHR47723">
    <property type="entry name" value="OS05G0353850 PROTEIN"/>
    <property type="match status" value="1"/>
</dbReference>
<proteinExistence type="predicted"/>
<dbReference type="InterPro" id="IPR012337">
    <property type="entry name" value="RNaseH-like_sf"/>
</dbReference>
<organism evidence="2 3">
    <name type="scientific">Hibiscus sabdariffa</name>
    <name type="common">roselle</name>
    <dbReference type="NCBI Taxonomy" id="183260"/>
    <lineage>
        <taxon>Eukaryota</taxon>
        <taxon>Viridiplantae</taxon>
        <taxon>Streptophyta</taxon>
        <taxon>Embryophyta</taxon>
        <taxon>Tracheophyta</taxon>
        <taxon>Spermatophyta</taxon>
        <taxon>Magnoliopsida</taxon>
        <taxon>eudicotyledons</taxon>
        <taxon>Gunneridae</taxon>
        <taxon>Pentapetalae</taxon>
        <taxon>rosids</taxon>
        <taxon>malvids</taxon>
        <taxon>Malvales</taxon>
        <taxon>Malvaceae</taxon>
        <taxon>Malvoideae</taxon>
        <taxon>Hibiscus</taxon>
    </lineage>
</organism>
<comment type="caution">
    <text evidence="2">The sequence shown here is derived from an EMBL/GenBank/DDBJ whole genome shotgun (WGS) entry which is preliminary data.</text>
</comment>
<dbReference type="InterPro" id="IPR044730">
    <property type="entry name" value="RNase_H-like_dom_plant"/>
</dbReference>
<dbReference type="PANTHER" id="PTHR47723:SF13">
    <property type="entry name" value="PUTATIVE-RELATED"/>
    <property type="match status" value="1"/>
</dbReference>
<evidence type="ECO:0000259" key="1">
    <source>
        <dbReference type="Pfam" id="PF13456"/>
    </source>
</evidence>